<dbReference type="Proteomes" id="UP000765509">
    <property type="component" value="Unassembled WGS sequence"/>
</dbReference>
<evidence type="ECO:0000259" key="3">
    <source>
        <dbReference type="PROSITE" id="PS50175"/>
    </source>
</evidence>
<feature type="domain" description="Peptidase A2" evidence="3">
    <location>
        <begin position="315"/>
        <end position="352"/>
    </location>
</feature>
<keyword evidence="2" id="KW-0378">Hydrolase</keyword>
<gene>
    <name evidence="4" type="ORF">O181_129398</name>
</gene>
<dbReference type="InterPro" id="IPR021109">
    <property type="entry name" value="Peptidase_aspartic_dom_sf"/>
</dbReference>
<dbReference type="Gene3D" id="2.40.70.10">
    <property type="entry name" value="Acid Proteases"/>
    <property type="match status" value="1"/>
</dbReference>
<dbReference type="InterPro" id="IPR001995">
    <property type="entry name" value="Peptidase_A2_cat"/>
</dbReference>
<feature type="non-terminal residue" evidence="4">
    <location>
        <position position="442"/>
    </location>
</feature>
<dbReference type="OrthoDB" id="5535068at2759"/>
<dbReference type="AlphaFoldDB" id="A0A9Q3Q8S8"/>
<comment type="caution">
    <text evidence="4">The sequence shown here is derived from an EMBL/GenBank/DDBJ whole genome shotgun (WGS) entry which is preliminary data.</text>
</comment>
<dbReference type="PROSITE" id="PS00141">
    <property type="entry name" value="ASP_PROTEASE"/>
    <property type="match status" value="1"/>
</dbReference>
<name>A0A9Q3Q8S8_9BASI</name>
<sequence length="442" mass="50770">MRCYYCFENTHTLERCSHFNEDMEKRIVRKQGNSFLFPNFQRIPYESSVCPRELVREFAKEQAELTKKLMEKSATASKPKIEEPNIIELKKEEAKAAIAKVEDWGNWQPPIISSVNDPFSSNYGLRNTKQRSTRQENPIQEDIRSHSKEVETPIIKKQNIPGAYIEDDKKTENKTIIPTKYKKHKVQDEEEGLVKKSQNDNTENITEQTKIELNKNIIKEEKKDIQKIMTQIINKVLEQKINLTLEQILAISPQFINQLQNLSDEEKNSINSIDTKDIQVKLIHHHLEEYEAPKLHYACPLGFMQVHVGEEGYEIMALVDTGSELNIIPEDIAVKAGLTTRCLNMNLRGIGGHCTSIVGLAEFTPITMVTGEERNIHLFVARGAMHTVLGRPFLADNNIRLDFSQQKGEIFSYIEPDGRRLCLPICSPQKVGWREDPPKGME</sequence>
<dbReference type="InterPro" id="IPR001969">
    <property type="entry name" value="Aspartic_peptidase_AS"/>
</dbReference>
<keyword evidence="5" id="KW-1185">Reference proteome</keyword>
<dbReference type="SUPFAM" id="SSF50630">
    <property type="entry name" value="Acid proteases"/>
    <property type="match status" value="1"/>
</dbReference>
<dbReference type="EMBL" id="AVOT02135228">
    <property type="protein sequence ID" value="MBW0589683.1"/>
    <property type="molecule type" value="Genomic_DNA"/>
</dbReference>
<protein>
    <recommendedName>
        <fullName evidence="3">Peptidase A2 domain-containing protein</fullName>
    </recommendedName>
</protein>
<keyword evidence="1" id="KW-0064">Aspartyl protease</keyword>
<accession>A0A9Q3Q8S8</accession>
<evidence type="ECO:0000313" key="4">
    <source>
        <dbReference type="EMBL" id="MBW0589683.1"/>
    </source>
</evidence>
<reference evidence="4" key="1">
    <citation type="submission" date="2021-03" db="EMBL/GenBank/DDBJ databases">
        <title>Draft genome sequence of rust myrtle Austropuccinia psidii MF-1, a brazilian biotype.</title>
        <authorList>
            <person name="Quecine M.C."/>
            <person name="Pachon D.M.R."/>
            <person name="Bonatelli M.L."/>
            <person name="Correr F.H."/>
            <person name="Franceschini L.M."/>
            <person name="Leite T.F."/>
            <person name="Margarido G.R.A."/>
            <person name="Almeida C.A."/>
            <person name="Ferrarezi J.A."/>
            <person name="Labate C.A."/>
        </authorList>
    </citation>
    <scope>NUCLEOTIDE SEQUENCE</scope>
    <source>
        <strain evidence="4">MF-1</strain>
    </source>
</reference>
<evidence type="ECO:0000313" key="5">
    <source>
        <dbReference type="Proteomes" id="UP000765509"/>
    </source>
</evidence>
<dbReference type="CDD" id="cd00303">
    <property type="entry name" value="retropepsin_like"/>
    <property type="match status" value="1"/>
</dbReference>
<dbReference type="InterPro" id="IPR018061">
    <property type="entry name" value="Retropepsins"/>
</dbReference>
<proteinExistence type="predicted"/>
<keyword evidence="1" id="KW-0645">Protease</keyword>
<evidence type="ECO:0000256" key="2">
    <source>
        <dbReference type="ARBA" id="ARBA00022801"/>
    </source>
</evidence>
<evidence type="ECO:0000256" key="1">
    <source>
        <dbReference type="ARBA" id="ARBA00022750"/>
    </source>
</evidence>
<dbReference type="GO" id="GO:0004190">
    <property type="term" value="F:aspartic-type endopeptidase activity"/>
    <property type="evidence" value="ECO:0007669"/>
    <property type="project" value="UniProtKB-KW"/>
</dbReference>
<dbReference type="GO" id="GO:0006508">
    <property type="term" value="P:proteolysis"/>
    <property type="evidence" value="ECO:0007669"/>
    <property type="project" value="InterPro"/>
</dbReference>
<dbReference type="PROSITE" id="PS50175">
    <property type="entry name" value="ASP_PROT_RETROV"/>
    <property type="match status" value="1"/>
</dbReference>
<dbReference type="Pfam" id="PF00077">
    <property type="entry name" value="RVP"/>
    <property type="match status" value="1"/>
</dbReference>
<organism evidence="4 5">
    <name type="scientific">Austropuccinia psidii MF-1</name>
    <dbReference type="NCBI Taxonomy" id="1389203"/>
    <lineage>
        <taxon>Eukaryota</taxon>
        <taxon>Fungi</taxon>
        <taxon>Dikarya</taxon>
        <taxon>Basidiomycota</taxon>
        <taxon>Pucciniomycotina</taxon>
        <taxon>Pucciniomycetes</taxon>
        <taxon>Pucciniales</taxon>
        <taxon>Sphaerophragmiaceae</taxon>
        <taxon>Austropuccinia</taxon>
    </lineage>
</organism>